<reference evidence="2 3" key="1">
    <citation type="submission" date="2014-01" db="EMBL/GenBank/DDBJ databases">
        <title>Comparative genomics of Petrotoga.</title>
        <authorList>
            <person name="Chow K."/>
            <person name="Charchuk R."/>
            <person name="Nesbo C.L."/>
        </authorList>
    </citation>
    <scope>NUCLEOTIDE SEQUENCE [LARGE SCALE GENOMIC DNA]</scope>
    <source>
        <strain evidence="2 3">DSM 16923</strain>
    </source>
</reference>
<dbReference type="GO" id="GO:0016779">
    <property type="term" value="F:nucleotidyltransferase activity"/>
    <property type="evidence" value="ECO:0007669"/>
    <property type="project" value="UniProtKB-ARBA"/>
</dbReference>
<dbReference type="PANTHER" id="PTHR43777:SF1">
    <property type="entry name" value="MOLYBDENUM COFACTOR CYTIDYLYLTRANSFERASE"/>
    <property type="match status" value="1"/>
</dbReference>
<dbReference type="EMBL" id="JALY01000223">
    <property type="protein sequence ID" value="POZ91241.1"/>
    <property type="molecule type" value="Genomic_DNA"/>
</dbReference>
<dbReference type="RefSeq" id="WP_103898997.1">
    <property type="nucleotide sequence ID" value="NZ_JALY01000223.1"/>
</dbReference>
<dbReference type="CDD" id="cd04182">
    <property type="entry name" value="GT_2_like_f"/>
    <property type="match status" value="1"/>
</dbReference>
<dbReference type="PANTHER" id="PTHR43777">
    <property type="entry name" value="MOLYBDENUM COFACTOR CYTIDYLYLTRANSFERASE"/>
    <property type="match status" value="1"/>
</dbReference>
<name>A0A2S5EDQ1_9BACT</name>
<organism evidence="2 3">
    <name type="scientific">Petrotoga halophila DSM 16923</name>
    <dbReference type="NCBI Taxonomy" id="1122953"/>
    <lineage>
        <taxon>Bacteria</taxon>
        <taxon>Thermotogati</taxon>
        <taxon>Thermotogota</taxon>
        <taxon>Thermotogae</taxon>
        <taxon>Petrotogales</taxon>
        <taxon>Petrotogaceae</taxon>
        <taxon>Petrotoga</taxon>
    </lineage>
</organism>
<evidence type="ECO:0000259" key="1">
    <source>
        <dbReference type="Pfam" id="PF12804"/>
    </source>
</evidence>
<dbReference type="Gene3D" id="3.90.550.10">
    <property type="entry name" value="Spore Coat Polysaccharide Biosynthesis Protein SpsA, Chain A"/>
    <property type="match status" value="1"/>
</dbReference>
<comment type="caution">
    <text evidence="2">The sequence shown here is derived from an EMBL/GenBank/DDBJ whole genome shotgun (WGS) entry which is preliminary data.</text>
</comment>
<dbReference type="AlphaFoldDB" id="A0A2S5EDQ1"/>
<evidence type="ECO:0000313" key="2">
    <source>
        <dbReference type="EMBL" id="POZ91241.1"/>
    </source>
</evidence>
<dbReference type="InterPro" id="IPR029044">
    <property type="entry name" value="Nucleotide-diphossugar_trans"/>
</dbReference>
<protein>
    <recommendedName>
        <fullName evidence="1">MobA-like NTP transferase domain-containing protein</fullName>
    </recommendedName>
</protein>
<dbReference type="InterPro" id="IPR025877">
    <property type="entry name" value="MobA-like_NTP_Trfase"/>
</dbReference>
<gene>
    <name evidence="2" type="ORF">AA81_10650</name>
</gene>
<dbReference type="Proteomes" id="UP000236950">
    <property type="component" value="Unassembled WGS sequence"/>
</dbReference>
<sequence length="196" mass="22450">MVTSVVLAAGESKRMGKIKQLLPWGDKTVIESVVFNLIHCQYIREIRVVLGANYEKIKPIFSNISEKKIKVLINENYKNGMITTVWTGLKLLPKDTEYILFTLGDMPLIRTATYNQLMTELTKNKPPILAPTYMGCRGHPLIVHKTFVPDIFKLNGPGGLRNLLKLYPEKINYLEVEDEGILIDIDTPEEYEKYKH</sequence>
<proteinExistence type="predicted"/>
<dbReference type="SUPFAM" id="SSF53448">
    <property type="entry name" value="Nucleotide-diphospho-sugar transferases"/>
    <property type="match status" value="1"/>
</dbReference>
<keyword evidence="3" id="KW-1185">Reference proteome</keyword>
<accession>A0A2S5EDQ1</accession>
<evidence type="ECO:0000313" key="3">
    <source>
        <dbReference type="Proteomes" id="UP000236950"/>
    </source>
</evidence>
<feature type="domain" description="MobA-like NTP transferase" evidence="1">
    <location>
        <begin position="5"/>
        <end position="166"/>
    </location>
</feature>
<dbReference type="Pfam" id="PF12804">
    <property type="entry name" value="NTP_transf_3"/>
    <property type="match status" value="1"/>
</dbReference>